<evidence type="ECO:0000256" key="1">
    <source>
        <dbReference type="ARBA" id="ARBA00001968"/>
    </source>
</evidence>
<evidence type="ECO:0000259" key="8">
    <source>
        <dbReference type="Pfam" id="PF13359"/>
    </source>
</evidence>
<evidence type="ECO:0000256" key="2">
    <source>
        <dbReference type="ARBA" id="ARBA00004123"/>
    </source>
</evidence>
<dbReference type="EMBL" id="JAZDUA010000081">
    <property type="protein sequence ID" value="KAK7869050.1"/>
    <property type="molecule type" value="Genomic_DNA"/>
</dbReference>
<evidence type="ECO:0000256" key="6">
    <source>
        <dbReference type="ARBA" id="ARBA00022801"/>
    </source>
</evidence>
<protein>
    <recommendedName>
        <fullName evidence="8">DDE Tnp4 domain-containing protein</fullName>
    </recommendedName>
</protein>
<dbReference type="Proteomes" id="UP001378592">
    <property type="component" value="Unassembled WGS sequence"/>
</dbReference>
<keyword evidence="6" id="KW-0378">Hydrolase</keyword>
<dbReference type="GO" id="GO:0046872">
    <property type="term" value="F:metal ion binding"/>
    <property type="evidence" value="ECO:0007669"/>
    <property type="project" value="UniProtKB-KW"/>
</dbReference>
<keyword evidence="4" id="KW-0540">Nuclease</keyword>
<dbReference type="PANTHER" id="PTHR22930">
    <property type="match status" value="1"/>
</dbReference>
<evidence type="ECO:0000313" key="10">
    <source>
        <dbReference type="Proteomes" id="UP001378592"/>
    </source>
</evidence>
<dbReference type="InterPro" id="IPR027806">
    <property type="entry name" value="HARBI1_dom"/>
</dbReference>
<dbReference type="GO" id="GO:0005634">
    <property type="term" value="C:nucleus"/>
    <property type="evidence" value="ECO:0007669"/>
    <property type="project" value="UniProtKB-SubCell"/>
</dbReference>
<organism evidence="9 10">
    <name type="scientific">Gryllus longicercus</name>
    <dbReference type="NCBI Taxonomy" id="2509291"/>
    <lineage>
        <taxon>Eukaryota</taxon>
        <taxon>Metazoa</taxon>
        <taxon>Ecdysozoa</taxon>
        <taxon>Arthropoda</taxon>
        <taxon>Hexapoda</taxon>
        <taxon>Insecta</taxon>
        <taxon>Pterygota</taxon>
        <taxon>Neoptera</taxon>
        <taxon>Polyneoptera</taxon>
        <taxon>Orthoptera</taxon>
        <taxon>Ensifera</taxon>
        <taxon>Gryllidea</taxon>
        <taxon>Grylloidea</taxon>
        <taxon>Gryllidae</taxon>
        <taxon>Gryllinae</taxon>
        <taxon>Gryllus</taxon>
    </lineage>
</organism>
<name>A0AAN9VPU5_9ORTH</name>
<comment type="caution">
    <text evidence="9">The sequence shown here is derived from an EMBL/GenBank/DDBJ whole genome shotgun (WGS) entry which is preliminary data.</text>
</comment>
<gene>
    <name evidence="9" type="ORF">R5R35_002994</name>
</gene>
<reference evidence="9 10" key="1">
    <citation type="submission" date="2024-03" db="EMBL/GenBank/DDBJ databases">
        <title>The genome assembly and annotation of the cricket Gryllus longicercus Weissman &amp; Gray.</title>
        <authorList>
            <person name="Szrajer S."/>
            <person name="Gray D."/>
            <person name="Ylla G."/>
        </authorList>
    </citation>
    <scope>NUCLEOTIDE SEQUENCE [LARGE SCALE GENOMIC DNA]</scope>
    <source>
        <strain evidence="9">DAG 2021-001</strain>
        <tissue evidence="9">Whole body minus gut</tissue>
    </source>
</reference>
<dbReference type="Pfam" id="PF13359">
    <property type="entry name" value="DDE_Tnp_4"/>
    <property type="match status" value="1"/>
</dbReference>
<dbReference type="GO" id="GO:0016787">
    <property type="term" value="F:hydrolase activity"/>
    <property type="evidence" value="ECO:0007669"/>
    <property type="project" value="UniProtKB-KW"/>
</dbReference>
<keyword evidence="5" id="KW-0479">Metal-binding</keyword>
<comment type="subcellular location">
    <subcellularLocation>
        <location evidence="2">Nucleus</location>
    </subcellularLocation>
</comment>
<evidence type="ECO:0000256" key="3">
    <source>
        <dbReference type="ARBA" id="ARBA00006958"/>
    </source>
</evidence>
<evidence type="ECO:0000256" key="7">
    <source>
        <dbReference type="ARBA" id="ARBA00023242"/>
    </source>
</evidence>
<evidence type="ECO:0000256" key="4">
    <source>
        <dbReference type="ARBA" id="ARBA00022722"/>
    </source>
</evidence>
<dbReference type="AlphaFoldDB" id="A0AAN9VPU5"/>
<keyword evidence="10" id="KW-1185">Reference proteome</keyword>
<feature type="domain" description="DDE Tnp4" evidence="8">
    <location>
        <begin position="194"/>
        <end position="354"/>
    </location>
</feature>
<dbReference type="InterPro" id="IPR045249">
    <property type="entry name" value="HARBI1-like"/>
</dbReference>
<comment type="similarity">
    <text evidence="3">Belongs to the HARBI1 family.</text>
</comment>
<sequence>MASIVGNSDRRALLNVILKELTSDVKSPAYDYLKNSLVSSRPHLVGALACAAETNKEEVLSSSFPHDDCEFLLNTSNDEFYQLFKFRKQTIKDLIQLMEHRLLEGEDEDGTPVTVTKKVLMTCWLMTSAEEYFMASEVFNISVSSVVHIFLEVCEELTKLTAQFVNWPSDAEQTSIIEAFEMTYGFPGVVGVIGSTAFNISHPVILSDDNHYYNPASDQHSIVIQAVCDQHMVFRDVCAGVPSRRTSAEILRDSPLYLRLVNRSDPLMKPQTFILGSSDYPQLPNLLTPYAPEARGRPLDNTESSFNKQHAAVESIIHKCFDILRVRFSKLKYINIPDNSKATHVVLAACVLHNFALFRGDIMI</sequence>
<evidence type="ECO:0000256" key="5">
    <source>
        <dbReference type="ARBA" id="ARBA00022723"/>
    </source>
</evidence>
<proteinExistence type="inferred from homology"/>
<accession>A0AAN9VPU5</accession>
<dbReference type="GO" id="GO:0004518">
    <property type="term" value="F:nuclease activity"/>
    <property type="evidence" value="ECO:0007669"/>
    <property type="project" value="UniProtKB-KW"/>
</dbReference>
<keyword evidence="7" id="KW-0539">Nucleus</keyword>
<comment type="cofactor">
    <cofactor evidence="1">
        <name>a divalent metal cation</name>
        <dbReference type="ChEBI" id="CHEBI:60240"/>
    </cofactor>
</comment>
<dbReference type="PANTHER" id="PTHR22930:SF85">
    <property type="entry name" value="GH03217P-RELATED"/>
    <property type="match status" value="1"/>
</dbReference>
<evidence type="ECO:0000313" key="9">
    <source>
        <dbReference type="EMBL" id="KAK7869050.1"/>
    </source>
</evidence>